<dbReference type="Proteomes" id="UP001604336">
    <property type="component" value="Unassembled WGS sequence"/>
</dbReference>
<gene>
    <name evidence="1" type="ORF">Adt_14031</name>
</gene>
<protein>
    <submittedName>
        <fullName evidence="1">F-box domain-containing protein</fullName>
    </submittedName>
</protein>
<dbReference type="EMBL" id="JBFOLK010000004">
    <property type="protein sequence ID" value="KAL2517784.1"/>
    <property type="molecule type" value="Genomic_DNA"/>
</dbReference>
<comment type="caution">
    <text evidence="1">The sequence shown here is derived from an EMBL/GenBank/DDBJ whole genome shotgun (WGS) entry which is preliminary data.</text>
</comment>
<accession>A0ABD1TYG9</accession>
<keyword evidence="2" id="KW-1185">Reference proteome</keyword>
<evidence type="ECO:0000313" key="1">
    <source>
        <dbReference type="EMBL" id="KAL2517784.1"/>
    </source>
</evidence>
<evidence type="ECO:0000313" key="2">
    <source>
        <dbReference type="Proteomes" id="UP001604336"/>
    </source>
</evidence>
<reference evidence="2" key="1">
    <citation type="submission" date="2024-07" db="EMBL/GenBank/DDBJ databases">
        <title>Two chromosome-level genome assemblies of Korean endemic species Abeliophyllum distichum and Forsythia ovata (Oleaceae).</title>
        <authorList>
            <person name="Jang H."/>
        </authorList>
    </citation>
    <scope>NUCLEOTIDE SEQUENCE [LARGE SCALE GENOMIC DNA]</scope>
</reference>
<proteinExistence type="predicted"/>
<name>A0ABD1TYG9_9LAMI</name>
<dbReference type="AlphaFoldDB" id="A0ABD1TYG9"/>
<organism evidence="1 2">
    <name type="scientific">Abeliophyllum distichum</name>
    <dbReference type="NCBI Taxonomy" id="126358"/>
    <lineage>
        <taxon>Eukaryota</taxon>
        <taxon>Viridiplantae</taxon>
        <taxon>Streptophyta</taxon>
        <taxon>Embryophyta</taxon>
        <taxon>Tracheophyta</taxon>
        <taxon>Spermatophyta</taxon>
        <taxon>Magnoliopsida</taxon>
        <taxon>eudicotyledons</taxon>
        <taxon>Gunneridae</taxon>
        <taxon>Pentapetalae</taxon>
        <taxon>asterids</taxon>
        <taxon>lamiids</taxon>
        <taxon>Lamiales</taxon>
        <taxon>Oleaceae</taxon>
        <taxon>Forsythieae</taxon>
        <taxon>Abeliophyllum</taxon>
    </lineage>
</organism>
<sequence>MEQENAEEELKVINNPIAGEAELISVSSLEIRIHFGNDAFAELPSGDLRLEKGTMIKWVARFGKTLKNCVILGFRNSGTGFEGMVGFNNNGGVGGGLIMGFGPPIVLDLSPPIVIKHRT</sequence>